<protein>
    <recommendedName>
        <fullName evidence="4">Embryonic testis differentiation protein homolog A</fullName>
    </recommendedName>
</protein>
<dbReference type="Proteomes" id="UP000694399">
    <property type="component" value="Unassembled WGS sequence"/>
</dbReference>
<organism evidence="2 3">
    <name type="scientific">Panthera leo</name>
    <name type="common">Lion</name>
    <dbReference type="NCBI Taxonomy" id="9689"/>
    <lineage>
        <taxon>Eukaryota</taxon>
        <taxon>Metazoa</taxon>
        <taxon>Chordata</taxon>
        <taxon>Craniata</taxon>
        <taxon>Vertebrata</taxon>
        <taxon>Euteleostomi</taxon>
        <taxon>Mammalia</taxon>
        <taxon>Eutheria</taxon>
        <taxon>Laurasiatheria</taxon>
        <taxon>Carnivora</taxon>
        <taxon>Feliformia</taxon>
        <taxon>Felidae</taxon>
        <taxon>Pantherinae</taxon>
        <taxon>Panthera</taxon>
    </lineage>
</organism>
<dbReference type="Ensembl" id="ENSPLOT00000030274.1">
    <property type="protein sequence ID" value="ENSPLOP00000027396.1"/>
    <property type="gene ID" value="ENSPLOG00000020106.1"/>
</dbReference>
<proteinExistence type="predicted"/>
<reference evidence="2" key="2">
    <citation type="submission" date="2025-09" db="UniProtKB">
        <authorList>
            <consortium name="Ensembl"/>
        </authorList>
    </citation>
    <scope>IDENTIFICATION</scope>
</reference>
<evidence type="ECO:0008006" key="4">
    <source>
        <dbReference type="Google" id="ProtNLM"/>
    </source>
</evidence>
<evidence type="ECO:0000313" key="3">
    <source>
        <dbReference type="Proteomes" id="UP000694399"/>
    </source>
</evidence>
<reference evidence="2" key="1">
    <citation type="submission" date="2025-08" db="UniProtKB">
        <authorList>
            <consortium name="Ensembl"/>
        </authorList>
    </citation>
    <scope>IDENTIFICATION</scope>
</reference>
<evidence type="ECO:0000313" key="2">
    <source>
        <dbReference type="Ensembl" id="ENSPLOP00000027396.1"/>
    </source>
</evidence>
<keyword evidence="3" id="KW-1185">Reference proteome</keyword>
<sequence>MEKEKPEVKPSTPAPSNEEKTTRPSRRPRPSQNILCFLLNRQLGRHRSDVDLSMWVWMLD</sequence>
<accession>A0A8C8Y535</accession>
<dbReference type="GeneTree" id="ENSGT01130000278374"/>
<dbReference type="OMA" id="KGCSEVC"/>
<dbReference type="AlphaFoldDB" id="A0A8C8Y535"/>
<name>A0A8C8Y535_PANLE</name>
<feature type="region of interest" description="Disordered" evidence="1">
    <location>
        <begin position="1"/>
        <end position="32"/>
    </location>
</feature>
<evidence type="ECO:0000256" key="1">
    <source>
        <dbReference type="SAM" id="MobiDB-lite"/>
    </source>
</evidence>